<dbReference type="SMART" id="SM00401">
    <property type="entry name" value="ZnF_GATA"/>
    <property type="match status" value="1"/>
</dbReference>
<sequence>MTSSVEPRNVQTDPRFSLPLVSVRRPLPKTGKNRSLHQLLSTSSFHPRQQTLPAFSDLLPPAFTSLPSPLPVSDCYQSPSVKAEIPSQHCQPQQQKTQEPHRPFRQVHSHSAPPSTPPDPVSSQPRPPPPGQIPLDPYPTPPRHDFATQVGYDASVKRHPRSWTYRDSLSQISSSSHAILDCAETYNRIACEQHGAHAIPERLLTEWELSNMLSNMELIKRSLEHIEDLVQTSIQNERDHEGAKMKMENHAPVSVYAMQPSSGTTRTRKRLACASQTGRCHKCGRTQTPEWRRGPDGKRTLCNACGLHYAKLKRKRQIKTSSICPEPEKALQLRGSELLQDGSEPGTAIPYHFSTTVQILSKPSTIKKPS</sequence>
<dbReference type="VEuPathDB" id="FungiDB:FOMG_19236"/>
<dbReference type="Pfam" id="PF00320">
    <property type="entry name" value="GATA"/>
    <property type="match status" value="1"/>
</dbReference>
<proteinExistence type="predicted"/>
<dbReference type="SUPFAM" id="SSF57716">
    <property type="entry name" value="Glucocorticoid receptor-like (DNA-binding domain)"/>
    <property type="match status" value="1"/>
</dbReference>
<dbReference type="InterPro" id="IPR013088">
    <property type="entry name" value="Znf_NHR/GATA"/>
</dbReference>
<feature type="compositionally biased region" description="Pro residues" evidence="5">
    <location>
        <begin position="114"/>
        <end position="141"/>
    </location>
</feature>
<dbReference type="GO" id="GO:0008270">
    <property type="term" value="F:zinc ion binding"/>
    <property type="evidence" value="ECO:0007669"/>
    <property type="project" value="UniProtKB-KW"/>
</dbReference>
<protein>
    <recommendedName>
        <fullName evidence="6">GATA-type domain-containing protein</fullName>
    </recommendedName>
</protein>
<evidence type="ECO:0000256" key="4">
    <source>
        <dbReference type="PROSITE-ProRule" id="PRU00094"/>
    </source>
</evidence>
<reference evidence="7" key="2">
    <citation type="submission" date="2014-02" db="EMBL/GenBank/DDBJ databases">
        <title>Annotation of the Genome Sequence of Fusarium oxysporum f. sp. melonis 26406.</title>
        <authorList>
            <consortium name="The Broad Institute Genomics Platform"/>
            <person name="Ma L.-J."/>
            <person name="Corby-Kistler H."/>
            <person name="Broz K."/>
            <person name="Gale L.R."/>
            <person name="Jonkers W."/>
            <person name="O'Donnell K."/>
            <person name="Ploetz R."/>
            <person name="Steinberg C."/>
            <person name="Schwartz D.C."/>
            <person name="VanEtten H."/>
            <person name="Zhou S."/>
            <person name="Young S.K."/>
            <person name="Zeng Q."/>
            <person name="Gargeya S."/>
            <person name="Fitzgerald M."/>
            <person name="Abouelleil A."/>
            <person name="Alvarado L."/>
            <person name="Chapman S.B."/>
            <person name="Gainer-Dewar J."/>
            <person name="Goldberg J."/>
            <person name="Griggs A."/>
            <person name="Gujja S."/>
            <person name="Hansen M."/>
            <person name="Howarth C."/>
            <person name="Imamovic A."/>
            <person name="Ireland A."/>
            <person name="Larimer J."/>
            <person name="McCowan C."/>
            <person name="Murphy C."/>
            <person name="Pearson M."/>
            <person name="Poon T.W."/>
            <person name="Priest M."/>
            <person name="Roberts A."/>
            <person name="Saif S."/>
            <person name="Shea T."/>
            <person name="Sykes S."/>
            <person name="Wortman J."/>
            <person name="Nusbaum C."/>
            <person name="Birren B."/>
        </authorList>
    </citation>
    <scope>NUCLEOTIDE SEQUENCE</scope>
    <source>
        <strain evidence="7">26406</strain>
    </source>
</reference>
<evidence type="ECO:0000256" key="3">
    <source>
        <dbReference type="ARBA" id="ARBA00022833"/>
    </source>
</evidence>
<feature type="compositionally biased region" description="Polar residues" evidence="5">
    <location>
        <begin position="88"/>
        <end position="97"/>
    </location>
</feature>
<organism evidence="7">
    <name type="scientific">Fusarium oxysporum f. sp. melonis 26406</name>
    <dbReference type="NCBI Taxonomy" id="1089452"/>
    <lineage>
        <taxon>Eukaryota</taxon>
        <taxon>Fungi</taxon>
        <taxon>Dikarya</taxon>
        <taxon>Ascomycota</taxon>
        <taxon>Pezizomycotina</taxon>
        <taxon>Sordariomycetes</taxon>
        <taxon>Hypocreomycetidae</taxon>
        <taxon>Hypocreales</taxon>
        <taxon>Nectriaceae</taxon>
        <taxon>Fusarium</taxon>
        <taxon>Fusarium oxysporum species complex</taxon>
    </lineage>
</organism>
<evidence type="ECO:0000259" key="6">
    <source>
        <dbReference type="PROSITE" id="PS50114"/>
    </source>
</evidence>
<accession>W9YWW2</accession>
<dbReference type="InterPro" id="IPR000679">
    <property type="entry name" value="Znf_GATA"/>
</dbReference>
<reference evidence="7" key="1">
    <citation type="submission" date="2012-04" db="EMBL/GenBank/DDBJ databases">
        <title>The Genome Sequence of Fusarium oxysporum melonis.</title>
        <authorList>
            <consortium name="The Broad Institute Genome Sequencing Platform"/>
            <person name="Ma L.-J."/>
            <person name="Gale L.R."/>
            <person name="Schwartz D.C."/>
            <person name="Zhou S."/>
            <person name="Corby-Kistler H."/>
            <person name="Young S.K."/>
            <person name="Zeng Q."/>
            <person name="Gargeya S."/>
            <person name="Fitzgerald M."/>
            <person name="Haas B."/>
            <person name="Abouelleil A."/>
            <person name="Alvarado L."/>
            <person name="Arachchi H.M."/>
            <person name="Berlin A."/>
            <person name="Brown A."/>
            <person name="Chapman S.B."/>
            <person name="Chen Z."/>
            <person name="Dunbar C."/>
            <person name="Freedman E."/>
            <person name="Gearin G."/>
            <person name="Goldberg J."/>
            <person name="Griggs A."/>
            <person name="Gujja S."/>
            <person name="Heiman D."/>
            <person name="Howarth C."/>
            <person name="Larson L."/>
            <person name="Lui A."/>
            <person name="MacDonald P.J.P."/>
            <person name="Montmayeur A."/>
            <person name="Murphy C."/>
            <person name="Neiman D."/>
            <person name="Pearson M."/>
            <person name="Priest M."/>
            <person name="Roberts A."/>
            <person name="Saif S."/>
            <person name="Shea T."/>
            <person name="Shenoy N."/>
            <person name="Sisk P."/>
            <person name="Stolte C."/>
            <person name="Sykes S."/>
            <person name="Wortman J."/>
            <person name="Nusbaum C."/>
            <person name="Birren B."/>
        </authorList>
    </citation>
    <scope>NUCLEOTIDE SEQUENCE</scope>
    <source>
        <strain evidence="7">26406</strain>
    </source>
</reference>
<dbReference type="HOGENOM" id="CLU_029475_0_1_1"/>
<gene>
    <name evidence="7" type="ORF">FOMG_19236</name>
</gene>
<keyword evidence="3" id="KW-0862">Zinc</keyword>
<keyword evidence="1" id="KW-0479">Metal-binding</keyword>
<evidence type="ECO:0000256" key="2">
    <source>
        <dbReference type="ARBA" id="ARBA00022771"/>
    </source>
</evidence>
<dbReference type="GO" id="GO:0006355">
    <property type="term" value="P:regulation of DNA-templated transcription"/>
    <property type="evidence" value="ECO:0007669"/>
    <property type="project" value="InterPro"/>
</dbReference>
<feature type="domain" description="GATA-type" evidence="6">
    <location>
        <begin position="274"/>
        <end position="334"/>
    </location>
</feature>
<evidence type="ECO:0000256" key="5">
    <source>
        <dbReference type="SAM" id="MobiDB-lite"/>
    </source>
</evidence>
<dbReference type="EMBL" id="KI980455">
    <property type="protein sequence ID" value="EXK24019.1"/>
    <property type="molecule type" value="Genomic_DNA"/>
</dbReference>
<feature type="region of interest" description="Disordered" evidence="5">
    <location>
        <begin position="77"/>
        <end position="146"/>
    </location>
</feature>
<dbReference type="InterPro" id="IPR051140">
    <property type="entry name" value="GATA_TF"/>
</dbReference>
<evidence type="ECO:0000256" key="1">
    <source>
        <dbReference type="ARBA" id="ARBA00022723"/>
    </source>
</evidence>
<dbReference type="PROSITE" id="PS50114">
    <property type="entry name" value="GATA_ZN_FINGER_2"/>
    <property type="match status" value="1"/>
</dbReference>
<dbReference type="GO" id="GO:0043565">
    <property type="term" value="F:sequence-specific DNA binding"/>
    <property type="evidence" value="ECO:0007669"/>
    <property type="project" value="InterPro"/>
</dbReference>
<dbReference type="Gene3D" id="3.30.50.10">
    <property type="entry name" value="Erythroid Transcription Factor GATA-1, subunit A"/>
    <property type="match status" value="1"/>
</dbReference>
<dbReference type="PANTHER" id="PTHR45658">
    <property type="entry name" value="GATA TRANSCRIPTION FACTOR"/>
    <property type="match status" value="1"/>
</dbReference>
<evidence type="ECO:0000313" key="7">
    <source>
        <dbReference type="EMBL" id="EXK24019.1"/>
    </source>
</evidence>
<dbReference type="CDD" id="cd00202">
    <property type="entry name" value="ZnF_GATA"/>
    <property type="match status" value="1"/>
</dbReference>
<dbReference type="AlphaFoldDB" id="W9YWW2"/>
<keyword evidence="2 4" id="KW-0863">Zinc-finger</keyword>
<name>W9YWW2_FUSOX</name>
<dbReference type="Proteomes" id="UP000030703">
    <property type="component" value="Unassembled WGS sequence"/>
</dbReference>
<feature type="compositionally biased region" description="Polar residues" evidence="5">
    <location>
        <begin position="1"/>
        <end position="14"/>
    </location>
</feature>
<feature type="region of interest" description="Disordered" evidence="5">
    <location>
        <begin position="1"/>
        <end position="36"/>
    </location>
</feature>
<dbReference type="OrthoDB" id="2162994at2759"/>